<gene>
    <name evidence="1" type="ORF">GCM10010411_89960</name>
</gene>
<reference evidence="2" key="1">
    <citation type="journal article" date="2019" name="Int. J. Syst. Evol. Microbiol.">
        <title>The Global Catalogue of Microorganisms (GCM) 10K type strain sequencing project: providing services to taxonomists for standard genome sequencing and annotation.</title>
        <authorList>
            <consortium name="The Broad Institute Genomics Platform"/>
            <consortium name="The Broad Institute Genome Sequencing Center for Infectious Disease"/>
            <person name="Wu L."/>
            <person name="Ma J."/>
        </authorList>
    </citation>
    <scope>NUCLEOTIDE SEQUENCE [LARGE SCALE GENOMIC DNA]</scope>
    <source>
        <strain evidence="2">JCM 6833</strain>
    </source>
</reference>
<sequence length="83" mass="9381">MGVTQAAEGWQIDVYDVNNDGQTFIAVDHESGGTVGAFFHESGAWWRVRMPSGTVRGMWVQPGTFEPWRDLVHRMLGSDRRET</sequence>
<dbReference type="EMBL" id="BAAATD010000021">
    <property type="protein sequence ID" value="GAA2636705.1"/>
    <property type="molecule type" value="Genomic_DNA"/>
</dbReference>
<comment type="caution">
    <text evidence="1">The sequence shown here is derived from an EMBL/GenBank/DDBJ whole genome shotgun (WGS) entry which is preliminary data.</text>
</comment>
<evidence type="ECO:0000313" key="1">
    <source>
        <dbReference type="EMBL" id="GAA2636705.1"/>
    </source>
</evidence>
<proteinExistence type="predicted"/>
<organism evidence="1 2">
    <name type="scientific">Actinomadura fulvescens</name>
    <dbReference type="NCBI Taxonomy" id="46160"/>
    <lineage>
        <taxon>Bacteria</taxon>
        <taxon>Bacillati</taxon>
        <taxon>Actinomycetota</taxon>
        <taxon>Actinomycetes</taxon>
        <taxon>Streptosporangiales</taxon>
        <taxon>Thermomonosporaceae</taxon>
        <taxon>Actinomadura</taxon>
    </lineage>
</organism>
<evidence type="ECO:0000313" key="2">
    <source>
        <dbReference type="Proteomes" id="UP001501509"/>
    </source>
</evidence>
<protein>
    <submittedName>
        <fullName evidence="1">Uncharacterized protein</fullName>
    </submittedName>
</protein>
<dbReference type="RefSeq" id="WP_344548851.1">
    <property type="nucleotide sequence ID" value="NZ_BAAATD010000021.1"/>
</dbReference>
<dbReference type="Proteomes" id="UP001501509">
    <property type="component" value="Unassembled WGS sequence"/>
</dbReference>
<accession>A0ABP6DA55</accession>
<name>A0ABP6DA55_9ACTN</name>
<keyword evidence="2" id="KW-1185">Reference proteome</keyword>